<evidence type="ECO:0000256" key="8">
    <source>
        <dbReference type="ARBA" id="ARBA00023136"/>
    </source>
</evidence>
<dbReference type="PANTHER" id="PTHR45788:SF4">
    <property type="entry name" value="TRICARBOXYLATE TRANSPORT PROTEIN, MITOCHONDRIAL"/>
    <property type="match status" value="1"/>
</dbReference>
<evidence type="ECO:0000256" key="3">
    <source>
        <dbReference type="ARBA" id="ARBA00022448"/>
    </source>
</evidence>
<dbReference type="AlphaFoldDB" id="A0A9W6Z3W2"/>
<dbReference type="InterPro" id="IPR018108">
    <property type="entry name" value="MCP_transmembrane"/>
</dbReference>
<evidence type="ECO:0000313" key="11">
    <source>
        <dbReference type="EMBL" id="GMG55689.1"/>
    </source>
</evidence>
<evidence type="ECO:0000256" key="10">
    <source>
        <dbReference type="RuleBase" id="RU000488"/>
    </source>
</evidence>
<dbReference type="PANTHER" id="PTHR45788">
    <property type="entry name" value="SUCCINATE/FUMARATE MITOCHONDRIAL TRANSPORTER-RELATED"/>
    <property type="match status" value="1"/>
</dbReference>
<reference evidence="11" key="1">
    <citation type="submission" date="2023-04" db="EMBL/GenBank/DDBJ databases">
        <title>Ambrosiozyma monospora NBRC 1965.</title>
        <authorList>
            <person name="Ichikawa N."/>
            <person name="Sato H."/>
            <person name="Tonouchi N."/>
        </authorList>
    </citation>
    <scope>NUCLEOTIDE SEQUENCE</scope>
    <source>
        <strain evidence="11">NBRC 1965</strain>
    </source>
</reference>
<evidence type="ECO:0000256" key="2">
    <source>
        <dbReference type="ARBA" id="ARBA00006375"/>
    </source>
</evidence>
<keyword evidence="4 9" id="KW-0812">Transmembrane</keyword>
<keyword evidence="8 9" id="KW-0472">Membrane</keyword>
<evidence type="ECO:0000256" key="9">
    <source>
        <dbReference type="PROSITE-ProRule" id="PRU00282"/>
    </source>
</evidence>
<name>A0A9W6Z3W2_AMBMO</name>
<protein>
    <submittedName>
        <fullName evidence="11">Unnamed protein product</fullName>
    </submittedName>
</protein>
<evidence type="ECO:0000256" key="4">
    <source>
        <dbReference type="ARBA" id="ARBA00022692"/>
    </source>
</evidence>
<evidence type="ECO:0000256" key="6">
    <source>
        <dbReference type="ARBA" id="ARBA00022989"/>
    </source>
</evidence>
<keyword evidence="6" id="KW-1133">Transmembrane helix</keyword>
<keyword evidence="5" id="KW-0677">Repeat</keyword>
<gene>
    <name evidence="11" type="ORF">Amon01_000776200</name>
</gene>
<accession>A0A9W6Z3W2</accession>
<dbReference type="Pfam" id="PF00153">
    <property type="entry name" value="Mito_carr"/>
    <property type="match status" value="1"/>
</dbReference>
<dbReference type="Proteomes" id="UP001165063">
    <property type="component" value="Unassembled WGS sequence"/>
</dbReference>
<proteinExistence type="inferred from homology"/>
<dbReference type="PROSITE" id="PS50920">
    <property type="entry name" value="SOLCAR"/>
    <property type="match status" value="1"/>
</dbReference>
<dbReference type="EMBL" id="BSXU01006044">
    <property type="protein sequence ID" value="GMG55689.1"/>
    <property type="molecule type" value="Genomic_DNA"/>
</dbReference>
<evidence type="ECO:0000256" key="7">
    <source>
        <dbReference type="ARBA" id="ARBA00023128"/>
    </source>
</evidence>
<evidence type="ECO:0000313" key="12">
    <source>
        <dbReference type="Proteomes" id="UP001165063"/>
    </source>
</evidence>
<dbReference type="GO" id="GO:0031966">
    <property type="term" value="C:mitochondrial membrane"/>
    <property type="evidence" value="ECO:0007669"/>
    <property type="project" value="UniProtKB-SubCell"/>
</dbReference>
<comment type="caution">
    <text evidence="11">The sequence shown here is derived from an EMBL/GenBank/DDBJ whole genome shotgun (WGS) entry which is preliminary data.</text>
</comment>
<evidence type="ECO:0000256" key="1">
    <source>
        <dbReference type="ARBA" id="ARBA00004225"/>
    </source>
</evidence>
<keyword evidence="3 10" id="KW-0813">Transport</keyword>
<keyword evidence="12" id="KW-1185">Reference proteome</keyword>
<evidence type="ECO:0000256" key="5">
    <source>
        <dbReference type="ARBA" id="ARBA00022737"/>
    </source>
</evidence>
<dbReference type="SUPFAM" id="SSF103506">
    <property type="entry name" value="Mitochondrial carrier"/>
    <property type="match status" value="1"/>
</dbReference>
<sequence>MPIDTVKTRMQSLEAKKLYTGTFDCFKKIWKNEGLLAFWKGATPRLGRLILSGGIVFTIYEKMLVIMG</sequence>
<dbReference type="OrthoDB" id="44467at2759"/>
<dbReference type="InterPro" id="IPR049563">
    <property type="entry name" value="TXTP-like"/>
</dbReference>
<dbReference type="GO" id="GO:0071913">
    <property type="term" value="F:citrate secondary active transmembrane transporter activity"/>
    <property type="evidence" value="ECO:0007669"/>
    <property type="project" value="TreeGrafter"/>
</dbReference>
<feature type="repeat" description="Solcar" evidence="9">
    <location>
        <begin position="1"/>
        <end position="66"/>
    </location>
</feature>
<comment type="subcellular location">
    <subcellularLocation>
        <location evidence="1">Mitochondrion membrane</location>
        <topology evidence="1">Multi-pass membrane protein</topology>
    </subcellularLocation>
</comment>
<comment type="similarity">
    <text evidence="2 10">Belongs to the mitochondrial carrier (TC 2.A.29) family.</text>
</comment>
<keyword evidence="7" id="KW-0496">Mitochondrion</keyword>
<dbReference type="InterPro" id="IPR023395">
    <property type="entry name" value="MCP_dom_sf"/>
</dbReference>
<dbReference type="GO" id="GO:0006843">
    <property type="term" value="P:mitochondrial citrate transmembrane transport"/>
    <property type="evidence" value="ECO:0007669"/>
    <property type="project" value="TreeGrafter"/>
</dbReference>
<organism evidence="11 12">
    <name type="scientific">Ambrosiozyma monospora</name>
    <name type="common">Yeast</name>
    <name type="synonym">Endomycopsis monosporus</name>
    <dbReference type="NCBI Taxonomy" id="43982"/>
    <lineage>
        <taxon>Eukaryota</taxon>
        <taxon>Fungi</taxon>
        <taxon>Dikarya</taxon>
        <taxon>Ascomycota</taxon>
        <taxon>Saccharomycotina</taxon>
        <taxon>Pichiomycetes</taxon>
        <taxon>Pichiales</taxon>
        <taxon>Pichiaceae</taxon>
        <taxon>Ambrosiozyma</taxon>
    </lineage>
</organism>
<dbReference type="Gene3D" id="1.50.40.10">
    <property type="entry name" value="Mitochondrial carrier domain"/>
    <property type="match status" value="1"/>
</dbReference>